<accession>A0A024UXB4</accession>
<feature type="compositionally biased region" description="Low complexity" evidence="1">
    <location>
        <begin position="208"/>
        <end position="217"/>
    </location>
</feature>
<sequence length="532" mass="59270">MEVERSTIPGLSFPTDLLFNLDAVRKQCTADLATHNACLTMLKGRLQLEQYYAAELSRLADQFRIEDDIECSDRNDGGASKSEDARGEDDRPGRSSSLKEALRGLKAQYTNTSVQHKALATNLEEDVYRPMHTLYKYLAKKESKLTVCTTRVRKQTKAFEDLYRRQHSKFEKQFKDATTTYAQAMEIGIAGEIIHNQYLASPVHHRQQQQQQQQQQQARPPAEYLQPVPNDHSPQHSPDTVKVTSPAKSPHSSHITASEGGRPRSNSMSRASLDGTKLVNWLLPSGQQKKENLLLTSVKAIENAEVARHECRAAWNGFEDARVALFRSIQSILNDYQHLAEYSISNLTSSLRKHVIFESSALANSQYDWQMLASVMEAVDAEGDIRAFILAHQRMVLPTMTVNDLCRADTLPLPPPATSLAMTDIKARKCPVDAVGNGHTVYGWLATRSDMVQDNLSEAPVVMSTIMAKALMAAFQIEQPRAAAASADDIKHPEVPGIDTCPFHPKHLDAPVPPADRPESIELDNECCVDQC</sequence>
<feature type="compositionally biased region" description="Basic and acidic residues" evidence="1">
    <location>
        <begin position="71"/>
        <end position="93"/>
    </location>
</feature>
<dbReference type="InterPro" id="IPR027267">
    <property type="entry name" value="AH/BAR_dom_sf"/>
</dbReference>
<dbReference type="EMBL" id="KI913952">
    <property type="protein sequence ID" value="ETW10318.1"/>
    <property type="molecule type" value="Genomic_DNA"/>
</dbReference>
<dbReference type="OrthoDB" id="2155291at2759"/>
<dbReference type="GeneID" id="20077701"/>
<evidence type="ECO:0008006" key="3">
    <source>
        <dbReference type="Google" id="ProtNLM"/>
    </source>
</evidence>
<dbReference type="RefSeq" id="XP_008861729.1">
    <property type="nucleotide sequence ID" value="XM_008863507.1"/>
</dbReference>
<feature type="compositionally biased region" description="Polar residues" evidence="1">
    <location>
        <begin position="235"/>
        <end position="256"/>
    </location>
</feature>
<evidence type="ECO:0000256" key="1">
    <source>
        <dbReference type="SAM" id="MobiDB-lite"/>
    </source>
</evidence>
<dbReference type="VEuPathDB" id="FungiDB:H310_00651"/>
<feature type="region of interest" description="Disordered" evidence="1">
    <location>
        <begin position="202"/>
        <end position="270"/>
    </location>
</feature>
<name>A0A024UXB4_9STRA</name>
<feature type="region of interest" description="Disordered" evidence="1">
    <location>
        <begin position="71"/>
        <end position="96"/>
    </location>
</feature>
<evidence type="ECO:0000313" key="2">
    <source>
        <dbReference type="EMBL" id="ETW10318.1"/>
    </source>
</evidence>
<gene>
    <name evidence="2" type="ORF">H310_00651</name>
</gene>
<organism evidence="2">
    <name type="scientific">Aphanomyces invadans</name>
    <dbReference type="NCBI Taxonomy" id="157072"/>
    <lineage>
        <taxon>Eukaryota</taxon>
        <taxon>Sar</taxon>
        <taxon>Stramenopiles</taxon>
        <taxon>Oomycota</taxon>
        <taxon>Saprolegniomycetes</taxon>
        <taxon>Saprolegniales</taxon>
        <taxon>Verrucalvaceae</taxon>
        <taxon>Aphanomyces</taxon>
    </lineage>
</organism>
<dbReference type="eggNOG" id="ENOG502QR23">
    <property type="taxonomic scope" value="Eukaryota"/>
</dbReference>
<reference evidence="2" key="1">
    <citation type="submission" date="2013-12" db="EMBL/GenBank/DDBJ databases">
        <title>The Genome Sequence of Aphanomyces invadans NJM9701.</title>
        <authorList>
            <consortium name="The Broad Institute Genomics Platform"/>
            <person name="Russ C."/>
            <person name="Tyler B."/>
            <person name="van West P."/>
            <person name="Dieguez-Uribeondo J."/>
            <person name="Young S.K."/>
            <person name="Zeng Q."/>
            <person name="Gargeya S."/>
            <person name="Fitzgerald M."/>
            <person name="Abouelleil A."/>
            <person name="Alvarado L."/>
            <person name="Chapman S.B."/>
            <person name="Gainer-Dewar J."/>
            <person name="Goldberg J."/>
            <person name="Griggs A."/>
            <person name="Gujja S."/>
            <person name="Hansen M."/>
            <person name="Howarth C."/>
            <person name="Imamovic A."/>
            <person name="Ireland A."/>
            <person name="Larimer J."/>
            <person name="McCowan C."/>
            <person name="Murphy C."/>
            <person name="Pearson M."/>
            <person name="Poon T.W."/>
            <person name="Priest M."/>
            <person name="Roberts A."/>
            <person name="Saif S."/>
            <person name="Shea T."/>
            <person name="Sykes S."/>
            <person name="Wortman J."/>
            <person name="Nusbaum C."/>
            <person name="Birren B."/>
        </authorList>
    </citation>
    <scope>NUCLEOTIDE SEQUENCE [LARGE SCALE GENOMIC DNA]</scope>
    <source>
        <strain evidence="2">NJM9701</strain>
    </source>
</reference>
<proteinExistence type="predicted"/>
<protein>
    <recommendedName>
        <fullName evidence="3">FCH domain-containing protein</fullName>
    </recommendedName>
</protein>
<dbReference type="AlphaFoldDB" id="A0A024UXB4"/>
<dbReference type="SUPFAM" id="SSF103657">
    <property type="entry name" value="BAR/IMD domain-like"/>
    <property type="match status" value="1"/>
</dbReference>
<dbReference type="Gene3D" id="1.20.1270.60">
    <property type="entry name" value="Arfaptin homology (AH) domain/BAR domain"/>
    <property type="match status" value="1"/>
</dbReference>